<protein>
    <submittedName>
        <fullName evidence="6">Ferredoxin subunit of nitrite reductase or ring-hydroxylating dioxygenase</fullName>
    </submittedName>
</protein>
<evidence type="ECO:0000313" key="7">
    <source>
        <dbReference type="Proteomes" id="UP000663586"/>
    </source>
</evidence>
<evidence type="ECO:0000256" key="2">
    <source>
        <dbReference type="ARBA" id="ARBA00022723"/>
    </source>
</evidence>
<keyword evidence="6" id="KW-0223">Dioxygenase</keyword>
<keyword evidence="1" id="KW-0001">2Fe-2S</keyword>
<dbReference type="GO" id="GO:0051537">
    <property type="term" value="F:2 iron, 2 sulfur cluster binding"/>
    <property type="evidence" value="ECO:0007669"/>
    <property type="project" value="UniProtKB-KW"/>
</dbReference>
<name>A0A897MS58_9EURY</name>
<dbReference type="RefSeq" id="WP_238477348.1">
    <property type="nucleotide sequence ID" value="NZ_CP064786.1"/>
</dbReference>
<dbReference type="GO" id="GO:0046872">
    <property type="term" value="F:metal ion binding"/>
    <property type="evidence" value="ECO:0007669"/>
    <property type="project" value="UniProtKB-KW"/>
</dbReference>
<dbReference type="GeneID" id="70685468"/>
<dbReference type="SUPFAM" id="SSF50022">
    <property type="entry name" value="ISP domain"/>
    <property type="match status" value="1"/>
</dbReference>
<sequence length="139" mass="15005">MSTETQITTVEDVPADTTVLVTVRDIDSGEKREAILTELDDGIAGWLNYCQHFTHIALDKGSGAPMRNGEIICANHGAYFESESGLCTHGPCEGAYLEALDVTTENGAVYLSDDDYEFVSEGGIEGDDTDRTSTSNVEF</sequence>
<dbReference type="PROSITE" id="PS51296">
    <property type="entry name" value="RIESKE"/>
    <property type="match status" value="1"/>
</dbReference>
<dbReference type="PANTHER" id="PTHR40261">
    <property type="match status" value="1"/>
</dbReference>
<dbReference type="Gene3D" id="2.102.10.10">
    <property type="entry name" value="Rieske [2Fe-2S] iron-sulphur domain"/>
    <property type="match status" value="1"/>
</dbReference>
<evidence type="ECO:0000256" key="4">
    <source>
        <dbReference type="ARBA" id="ARBA00023014"/>
    </source>
</evidence>
<evidence type="ECO:0000259" key="5">
    <source>
        <dbReference type="PROSITE" id="PS51296"/>
    </source>
</evidence>
<dbReference type="EMBL" id="CP064786">
    <property type="protein sequence ID" value="QSG03292.1"/>
    <property type="molecule type" value="Genomic_DNA"/>
</dbReference>
<dbReference type="InterPro" id="IPR017941">
    <property type="entry name" value="Rieske_2Fe-2S"/>
</dbReference>
<gene>
    <name evidence="6" type="primary">nirD</name>
    <name evidence="6" type="ORF">AArcS_2092</name>
</gene>
<keyword evidence="2" id="KW-0479">Metal-binding</keyword>
<keyword evidence="4" id="KW-0411">Iron-sulfur</keyword>
<dbReference type="Pfam" id="PF00355">
    <property type="entry name" value="Rieske"/>
    <property type="match status" value="1"/>
</dbReference>
<accession>A0A897MS58</accession>
<feature type="domain" description="Rieske" evidence="5">
    <location>
        <begin position="18"/>
        <end position="111"/>
    </location>
</feature>
<evidence type="ECO:0000256" key="1">
    <source>
        <dbReference type="ARBA" id="ARBA00022714"/>
    </source>
</evidence>
<proteinExistence type="predicted"/>
<dbReference type="AlphaFoldDB" id="A0A897MS58"/>
<evidence type="ECO:0000256" key="3">
    <source>
        <dbReference type="ARBA" id="ARBA00023004"/>
    </source>
</evidence>
<dbReference type="Proteomes" id="UP000663586">
    <property type="component" value="Chromosome"/>
</dbReference>
<dbReference type="PANTHER" id="PTHR40261:SF1">
    <property type="entry name" value="RIESKE DOMAIN-CONTAINING PROTEIN"/>
    <property type="match status" value="1"/>
</dbReference>
<keyword evidence="3" id="KW-0408">Iron</keyword>
<evidence type="ECO:0000313" key="6">
    <source>
        <dbReference type="EMBL" id="QSG03292.1"/>
    </source>
</evidence>
<dbReference type="InterPro" id="IPR036922">
    <property type="entry name" value="Rieske_2Fe-2S_sf"/>
</dbReference>
<dbReference type="GO" id="GO:0051213">
    <property type="term" value="F:dioxygenase activity"/>
    <property type="evidence" value="ECO:0007669"/>
    <property type="project" value="UniProtKB-KW"/>
</dbReference>
<reference evidence="6" key="1">
    <citation type="submission" date="2020-11" db="EMBL/GenBank/DDBJ databases">
        <title>Carbohydrate-dependent, anaerobic sulfur respiration: A novel catabolism in halophilic archaea.</title>
        <authorList>
            <person name="Sorokin D.Y."/>
            <person name="Messina E."/>
            <person name="Smedile F."/>
            <person name="La Cono V."/>
            <person name="Hallsworth J.E."/>
            <person name="Yakimov M.M."/>
        </authorList>
    </citation>
    <scope>NUCLEOTIDE SEQUENCE</scope>
    <source>
        <strain evidence="6">AArc-S</strain>
    </source>
</reference>
<keyword evidence="6" id="KW-0560">Oxidoreductase</keyword>
<keyword evidence="7" id="KW-1185">Reference proteome</keyword>
<organism evidence="6 7">
    <name type="scientific">Natranaeroarchaeum sulfidigenes</name>
    <dbReference type="NCBI Taxonomy" id="2784880"/>
    <lineage>
        <taxon>Archaea</taxon>
        <taxon>Methanobacteriati</taxon>
        <taxon>Methanobacteriota</taxon>
        <taxon>Stenosarchaea group</taxon>
        <taxon>Halobacteria</taxon>
        <taxon>Halobacteriales</taxon>
        <taxon>Natronoarchaeaceae</taxon>
        <taxon>Natranaeroarchaeum</taxon>
    </lineage>
</organism>
<dbReference type="KEGG" id="hara:AArcS_2092"/>